<dbReference type="SMART" id="SM00065">
    <property type="entry name" value="GAF"/>
    <property type="match status" value="1"/>
</dbReference>
<dbReference type="PROSITE" id="PS50110">
    <property type="entry name" value="RESPONSE_REGULATORY"/>
    <property type="match status" value="1"/>
</dbReference>
<dbReference type="PANTHER" id="PTHR43065">
    <property type="entry name" value="SENSOR HISTIDINE KINASE"/>
    <property type="match status" value="1"/>
</dbReference>
<dbReference type="SMART" id="SM00387">
    <property type="entry name" value="HATPase_c"/>
    <property type="match status" value="1"/>
</dbReference>
<keyword evidence="16" id="KW-1185">Reference proteome</keyword>
<dbReference type="SUPFAM" id="SSF47384">
    <property type="entry name" value="Homodimeric domain of signal transducing histidine kinase"/>
    <property type="match status" value="1"/>
</dbReference>
<feature type="coiled-coil region" evidence="10">
    <location>
        <begin position="538"/>
        <end position="579"/>
    </location>
</feature>
<protein>
    <recommendedName>
        <fullName evidence="2">histidine kinase</fullName>
        <ecNumber evidence="2">2.7.13.3</ecNumber>
    </recommendedName>
</protein>
<dbReference type="SUPFAM" id="SSF52172">
    <property type="entry name" value="CheY-like"/>
    <property type="match status" value="1"/>
</dbReference>
<dbReference type="InterPro" id="IPR001610">
    <property type="entry name" value="PAC"/>
</dbReference>
<dbReference type="CDD" id="cd00082">
    <property type="entry name" value="HisKA"/>
    <property type="match status" value="1"/>
</dbReference>
<dbReference type="InterPro" id="IPR036890">
    <property type="entry name" value="HATPase_C_sf"/>
</dbReference>
<dbReference type="InterPro" id="IPR036097">
    <property type="entry name" value="HisK_dim/P_sf"/>
</dbReference>
<dbReference type="CDD" id="cd18161">
    <property type="entry name" value="REC_hyHK_blue-like"/>
    <property type="match status" value="1"/>
</dbReference>
<dbReference type="Pfam" id="PF02518">
    <property type="entry name" value="HATPase_c"/>
    <property type="match status" value="1"/>
</dbReference>
<dbReference type="Pfam" id="PF00072">
    <property type="entry name" value="Response_reg"/>
    <property type="match status" value="1"/>
</dbReference>
<evidence type="ECO:0000256" key="1">
    <source>
        <dbReference type="ARBA" id="ARBA00000085"/>
    </source>
</evidence>
<reference evidence="16" key="1">
    <citation type="journal article" date="2019" name="Int. J. Syst. Evol. Microbiol.">
        <title>The Global Catalogue of Microorganisms (GCM) 10K type strain sequencing project: providing services to taxonomists for standard genome sequencing and annotation.</title>
        <authorList>
            <consortium name="The Broad Institute Genomics Platform"/>
            <consortium name="The Broad Institute Genome Sequencing Center for Infectious Disease"/>
            <person name="Wu L."/>
            <person name="Ma J."/>
        </authorList>
    </citation>
    <scope>NUCLEOTIDE SEQUENCE [LARGE SCALE GENOMIC DNA]</scope>
    <source>
        <strain evidence="16">KCTC 52094</strain>
    </source>
</reference>
<dbReference type="InterPro" id="IPR029016">
    <property type="entry name" value="GAF-like_dom_sf"/>
</dbReference>
<dbReference type="Pfam" id="PF00512">
    <property type="entry name" value="HisKA"/>
    <property type="match status" value="1"/>
</dbReference>
<evidence type="ECO:0000313" key="16">
    <source>
        <dbReference type="Proteomes" id="UP001595593"/>
    </source>
</evidence>
<evidence type="ECO:0000259" key="11">
    <source>
        <dbReference type="PROSITE" id="PS50109"/>
    </source>
</evidence>
<dbReference type="CDD" id="cd00130">
    <property type="entry name" value="PAS"/>
    <property type="match status" value="3"/>
</dbReference>
<evidence type="ECO:0000259" key="13">
    <source>
        <dbReference type="PROSITE" id="PS50112"/>
    </source>
</evidence>
<feature type="domain" description="Histidine kinase" evidence="11">
    <location>
        <begin position="588"/>
        <end position="801"/>
    </location>
</feature>
<comment type="caution">
    <text evidence="15">The sequence shown here is derived from an EMBL/GenBank/DDBJ whole genome shotgun (WGS) entry which is preliminary data.</text>
</comment>
<evidence type="ECO:0000256" key="7">
    <source>
        <dbReference type="ARBA" id="ARBA00022840"/>
    </source>
</evidence>
<evidence type="ECO:0000256" key="3">
    <source>
        <dbReference type="ARBA" id="ARBA00022553"/>
    </source>
</evidence>
<dbReference type="InterPro" id="IPR001789">
    <property type="entry name" value="Sig_transdc_resp-reg_receiver"/>
</dbReference>
<keyword evidence="10" id="KW-0175">Coiled coil</keyword>
<dbReference type="Gene3D" id="3.30.565.10">
    <property type="entry name" value="Histidine kinase-like ATPase, C-terminal domain"/>
    <property type="match status" value="1"/>
</dbReference>
<dbReference type="SMART" id="SM00448">
    <property type="entry name" value="REC"/>
    <property type="match status" value="1"/>
</dbReference>
<dbReference type="Pfam" id="PF08447">
    <property type="entry name" value="PAS_3"/>
    <property type="match status" value="2"/>
</dbReference>
<dbReference type="PROSITE" id="PS50109">
    <property type="entry name" value="HIS_KIN"/>
    <property type="match status" value="1"/>
</dbReference>
<dbReference type="Gene3D" id="1.10.287.130">
    <property type="match status" value="1"/>
</dbReference>
<keyword evidence="7" id="KW-0067">ATP-binding</keyword>
<evidence type="ECO:0000256" key="6">
    <source>
        <dbReference type="ARBA" id="ARBA00022777"/>
    </source>
</evidence>
<dbReference type="EMBL" id="JBHRTN010000018">
    <property type="protein sequence ID" value="MFC3126501.1"/>
    <property type="molecule type" value="Genomic_DNA"/>
</dbReference>
<dbReference type="PRINTS" id="PR00344">
    <property type="entry name" value="BCTRLSENSOR"/>
</dbReference>
<dbReference type="InterPro" id="IPR004358">
    <property type="entry name" value="Sig_transdc_His_kin-like_C"/>
</dbReference>
<dbReference type="PANTHER" id="PTHR43065:SF42">
    <property type="entry name" value="TWO-COMPONENT SENSOR PPRA"/>
    <property type="match status" value="1"/>
</dbReference>
<dbReference type="InterPro" id="IPR011006">
    <property type="entry name" value="CheY-like_superfamily"/>
</dbReference>
<feature type="domain" description="PAS" evidence="13">
    <location>
        <begin position="170"/>
        <end position="226"/>
    </location>
</feature>
<evidence type="ECO:0000256" key="8">
    <source>
        <dbReference type="ARBA" id="ARBA00023012"/>
    </source>
</evidence>
<name>A0ABV7G4U4_9PROT</name>
<evidence type="ECO:0000256" key="4">
    <source>
        <dbReference type="ARBA" id="ARBA00022679"/>
    </source>
</evidence>
<sequence length="947" mass="103181">MNGVDHPEEAARLAALRRSGLLDTPPERGFDDLVRLVAELLEAPIAAIHLIGADRQWAKSEYGLGRREMPRDISFCRHTLHQPSGLVVPDAARDERFAANPLVTGAPGIRFYAGQPLLFEGYPVGALCVIDTKPRPGGLTARQRSVLRGLAELASGQIALRSAAAERQQAEALRQQTLDSATDYAIITTDIGGHITGWNTGAENILGWTEAEVLGQSVEILFDADDPSAQRASRMLGRGSENRWHRRKNGSRFWGRGATTPLRDEAGRVTGYVRVTRDRTAEHLASEALDAVNERYRLAARATNDAIWDWDLRSNLVLWNEALESAYGHPLDQVEPSGDWWLRHIHPADRKRVHDSIHAVIDGDGAEWTEEYRFRRADGTDAHVLDRGFVIRDEAGRALRMIGAMLDLSRRRRIEAELRSTEDRLRLATDAAGLGTFDYFPATDQLHWDDRCRALFGLPPRVPVSYESAFLAGLHPADRETADEAVKRALDPSGDGRFSVEYRTIGLTDGVERWIAATGQAFFENGAPIRMIGTVLDISELKRAEARLREWNEALERRVEERTQSLREAEEALRQSQKMEAVGQLTGGLAHDFNNLLAGIAGSLEMLETRLAQNHTEGIARYIEAARGATERAAALTHRLLAFARRQTLDPRAVEVNQLVAGMEEMIRRTVGPNIRLVVEAEPALPAVLCDANQLENALLNLCINARDAMPDGGTLRIVTALAPGEPGWVALRVQDDGAGMAPEVVARAFDPFFTTKPIGQGTGLGLSMVYGFARQSGGQARIESSPGQGAMVEILLPLHEEAVTAPPAAARSDSAEPALSHGTSILVVDDEPSVRMLLVEHLEALGYGVREAGTGHAALELVKAGPAPDMLVTDVGLPGGMNGRQLADAVRQRHPDLPVLFITGYAESTVFGNTPLAPGFAIMTKPFSIRALGDKVGAMLAAPRPG</sequence>
<evidence type="ECO:0000259" key="12">
    <source>
        <dbReference type="PROSITE" id="PS50110"/>
    </source>
</evidence>
<dbReference type="InterPro" id="IPR003661">
    <property type="entry name" value="HisK_dim/P_dom"/>
</dbReference>
<keyword evidence="3 9" id="KW-0597">Phosphoprotein</keyword>
<evidence type="ECO:0000313" key="15">
    <source>
        <dbReference type="EMBL" id="MFC3126501.1"/>
    </source>
</evidence>
<dbReference type="Gene3D" id="2.10.70.100">
    <property type="match status" value="2"/>
</dbReference>
<organism evidence="15 16">
    <name type="scientific">Teichococcus globiformis</name>
    <dbReference type="NCBI Taxonomy" id="2307229"/>
    <lineage>
        <taxon>Bacteria</taxon>
        <taxon>Pseudomonadati</taxon>
        <taxon>Pseudomonadota</taxon>
        <taxon>Alphaproteobacteria</taxon>
        <taxon>Acetobacterales</taxon>
        <taxon>Roseomonadaceae</taxon>
        <taxon>Roseomonas</taxon>
    </lineage>
</organism>
<gene>
    <name evidence="15" type="ORF">ACFOD4_15665</name>
</gene>
<evidence type="ECO:0000256" key="5">
    <source>
        <dbReference type="ARBA" id="ARBA00022741"/>
    </source>
</evidence>
<keyword evidence="8" id="KW-0902">Two-component regulatory system</keyword>
<feature type="domain" description="PAC" evidence="14">
    <location>
        <begin position="498"/>
        <end position="550"/>
    </location>
</feature>
<dbReference type="InterPro" id="IPR005467">
    <property type="entry name" value="His_kinase_dom"/>
</dbReference>
<dbReference type="InterPro" id="IPR000014">
    <property type="entry name" value="PAS"/>
</dbReference>
<comment type="catalytic activity">
    <reaction evidence="1">
        <text>ATP + protein L-histidine = ADP + protein N-phospho-L-histidine.</text>
        <dbReference type="EC" id="2.7.13.3"/>
    </reaction>
</comment>
<dbReference type="Proteomes" id="UP001595593">
    <property type="component" value="Unassembled WGS sequence"/>
</dbReference>
<dbReference type="InterPro" id="IPR003594">
    <property type="entry name" value="HATPase_dom"/>
</dbReference>
<evidence type="ECO:0000259" key="14">
    <source>
        <dbReference type="PROSITE" id="PS50113"/>
    </source>
</evidence>
<feature type="domain" description="PAC" evidence="14">
    <location>
        <begin position="368"/>
        <end position="420"/>
    </location>
</feature>
<keyword evidence="6" id="KW-0418">Kinase</keyword>
<evidence type="ECO:0000256" key="10">
    <source>
        <dbReference type="SAM" id="Coils"/>
    </source>
</evidence>
<dbReference type="Gene3D" id="3.30.450.20">
    <property type="entry name" value="PAS domain"/>
    <property type="match status" value="3"/>
</dbReference>
<evidence type="ECO:0000256" key="2">
    <source>
        <dbReference type="ARBA" id="ARBA00012438"/>
    </source>
</evidence>
<dbReference type="PROSITE" id="PS50112">
    <property type="entry name" value="PAS"/>
    <property type="match status" value="2"/>
</dbReference>
<feature type="domain" description="PAS" evidence="13">
    <location>
        <begin position="292"/>
        <end position="364"/>
    </location>
</feature>
<dbReference type="InterPro" id="IPR003018">
    <property type="entry name" value="GAF"/>
</dbReference>
<dbReference type="InterPro" id="IPR013767">
    <property type="entry name" value="PAS_fold"/>
</dbReference>
<dbReference type="Pfam" id="PF00989">
    <property type="entry name" value="PAS"/>
    <property type="match status" value="1"/>
</dbReference>
<accession>A0ABV7G4U4</accession>
<dbReference type="SMART" id="SM00388">
    <property type="entry name" value="HisKA"/>
    <property type="match status" value="1"/>
</dbReference>
<dbReference type="SMART" id="SM00091">
    <property type="entry name" value="PAS"/>
    <property type="match status" value="3"/>
</dbReference>
<evidence type="ECO:0000256" key="9">
    <source>
        <dbReference type="PROSITE-ProRule" id="PRU00169"/>
    </source>
</evidence>
<dbReference type="SUPFAM" id="SSF55781">
    <property type="entry name" value="GAF domain-like"/>
    <property type="match status" value="1"/>
</dbReference>
<dbReference type="InterPro" id="IPR035965">
    <property type="entry name" value="PAS-like_dom_sf"/>
</dbReference>
<keyword evidence="4" id="KW-0808">Transferase</keyword>
<dbReference type="Gene3D" id="3.40.50.2300">
    <property type="match status" value="1"/>
</dbReference>
<dbReference type="SUPFAM" id="SSF55874">
    <property type="entry name" value="ATPase domain of HSP90 chaperone/DNA topoisomerase II/histidine kinase"/>
    <property type="match status" value="1"/>
</dbReference>
<dbReference type="RefSeq" id="WP_379597869.1">
    <property type="nucleotide sequence ID" value="NZ_JBHRTN010000018.1"/>
</dbReference>
<feature type="domain" description="Response regulatory" evidence="12">
    <location>
        <begin position="825"/>
        <end position="941"/>
    </location>
</feature>
<dbReference type="SMART" id="SM00086">
    <property type="entry name" value="PAC"/>
    <property type="match status" value="3"/>
</dbReference>
<dbReference type="InterPro" id="IPR000700">
    <property type="entry name" value="PAS-assoc_C"/>
</dbReference>
<dbReference type="NCBIfam" id="TIGR00229">
    <property type="entry name" value="sensory_box"/>
    <property type="match status" value="2"/>
</dbReference>
<feature type="domain" description="PAC" evidence="14">
    <location>
        <begin position="238"/>
        <end position="291"/>
    </location>
</feature>
<dbReference type="Pfam" id="PF01590">
    <property type="entry name" value="GAF"/>
    <property type="match status" value="1"/>
</dbReference>
<dbReference type="SUPFAM" id="SSF55785">
    <property type="entry name" value="PYP-like sensor domain (PAS domain)"/>
    <property type="match status" value="3"/>
</dbReference>
<keyword evidence="5" id="KW-0547">Nucleotide-binding</keyword>
<proteinExistence type="predicted"/>
<dbReference type="PROSITE" id="PS50113">
    <property type="entry name" value="PAC"/>
    <property type="match status" value="3"/>
</dbReference>
<dbReference type="InterPro" id="IPR013655">
    <property type="entry name" value="PAS_fold_3"/>
</dbReference>
<dbReference type="Gene3D" id="3.30.450.40">
    <property type="match status" value="1"/>
</dbReference>
<dbReference type="EC" id="2.7.13.3" evidence="2"/>
<feature type="modified residue" description="4-aspartylphosphate" evidence="9">
    <location>
        <position position="875"/>
    </location>
</feature>